<evidence type="ECO:0000313" key="3">
    <source>
        <dbReference type="Proteomes" id="UP000001508"/>
    </source>
</evidence>
<dbReference type="Gene3D" id="1.10.3480.10">
    <property type="entry name" value="TorD-like"/>
    <property type="match status" value="1"/>
</dbReference>
<dbReference type="Pfam" id="PF02613">
    <property type="entry name" value="Nitrate_red_del"/>
    <property type="match status" value="1"/>
</dbReference>
<dbReference type="STRING" id="589865.DaAHT2_0421"/>
<reference evidence="3" key="1">
    <citation type="submission" date="2010-02" db="EMBL/GenBank/DDBJ databases">
        <title>Complete sequence of Desulfurivibrio alkaliphilus AHT2.</title>
        <authorList>
            <consortium name="US DOE Joint Genome Institute"/>
            <person name="Pitluck S."/>
            <person name="Chertkov O."/>
            <person name="Detter J.C."/>
            <person name="Han C."/>
            <person name="Tapia R."/>
            <person name="Larimer F."/>
            <person name="Land M."/>
            <person name="Hauser L."/>
            <person name="Kyrpides N."/>
            <person name="Mikhailova N."/>
            <person name="Sorokin D.Y."/>
            <person name="Muyzer G."/>
            <person name="Woyke T."/>
        </authorList>
    </citation>
    <scope>NUCLEOTIDE SEQUENCE [LARGE SCALE GENOMIC DNA]</scope>
    <source>
        <strain evidence="3">DSM 19089 / UNIQEM U267 / AHT2</strain>
    </source>
</reference>
<keyword evidence="3" id="KW-1185">Reference proteome</keyword>
<dbReference type="eggNOG" id="COG3381">
    <property type="taxonomic scope" value="Bacteria"/>
</dbReference>
<proteinExistence type="predicted"/>
<dbReference type="PANTHER" id="PTHR34227">
    <property type="entry name" value="CHAPERONE PROTEIN YCDY"/>
    <property type="match status" value="1"/>
</dbReference>
<dbReference type="Proteomes" id="UP000001508">
    <property type="component" value="Chromosome"/>
</dbReference>
<keyword evidence="1" id="KW-0143">Chaperone</keyword>
<accession>D6YZX0</accession>
<dbReference type="InterPro" id="IPR050289">
    <property type="entry name" value="TorD/DmsD_chaperones"/>
</dbReference>
<evidence type="ECO:0000313" key="2">
    <source>
        <dbReference type="EMBL" id="ADH85127.1"/>
    </source>
</evidence>
<dbReference type="SUPFAM" id="SSF89155">
    <property type="entry name" value="TorD-like"/>
    <property type="match status" value="1"/>
</dbReference>
<organism evidence="2 3">
    <name type="scientific">Desulfurivibrio alkaliphilus (strain DSM 19089 / UNIQEM U267 / AHT2)</name>
    <dbReference type="NCBI Taxonomy" id="589865"/>
    <lineage>
        <taxon>Bacteria</taxon>
        <taxon>Pseudomonadati</taxon>
        <taxon>Thermodesulfobacteriota</taxon>
        <taxon>Desulfobulbia</taxon>
        <taxon>Desulfobulbales</taxon>
        <taxon>Desulfobulbaceae</taxon>
        <taxon>Desulfurivibrio</taxon>
    </lineage>
</organism>
<dbReference type="AlphaFoldDB" id="D6YZX0"/>
<sequence>MEATMHPPGNSRQLLNLAGCFDYPSAELARQLNVQLEQLENIHVRLFINDRGGTKTPPYAGCYLDRDDRRQFMIDFSGICCEQGIVISSGHPPDHIPAMLETLALLLAEAKESPELDIDSLLQRYYRGWPERFAAALEEHDEVGFYAAAAAELKETLATLHRHSDKGLDH</sequence>
<name>D6YZX0_DESAT</name>
<dbReference type="RefSeq" id="WP_013162658.1">
    <property type="nucleotide sequence ID" value="NC_014216.1"/>
</dbReference>
<protein>
    <submittedName>
        <fullName evidence="2">Uncharacterized component of anaerobic dehydrogenase-like protein</fullName>
    </submittedName>
</protein>
<dbReference type="InParanoid" id="D6YZX0"/>
<dbReference type="EMBL" id="CP001940">
    <property type="protein sequence ID" value="ADH85127.1"/>
    <property type="molecule type" value="Genomic_DNA"/>
</dbReference>
<gene>
    <name evidence="2" type="ordered locus">DaAHT2_0421</name>
</gene>
<dbReference type="InterPro" id="IPR036411">
    <property type="entry name" value="TorD-like_sf"/>
</dbReference>
<dbReference type="HOGENOM" id="CLU_1608192_0_0_7"/>
<dbReference type="KEGG" id="dak:DaAHT2_0421"/>
<dbReference type="PANTHER" id="PTHR34227:SF1">
    <property type="entry name" value="DIMETHYL SULFOXIDE REDUCTASE CHAPERONE-RELATED"/>
    <property type="match status" value="1"/>
</dbReference>
<dbReference type="InterPro" id="IPR020945">
    <property type="entry name" value="DMSO/NO3_reduct_chaperone"/>
</dbReference>
<evidence type="ECO:0000256" key="1">
    <source>
        <dbReference type="ARBA" id="ARBA00023186"/>
    </source>
</evidence>